<dbReference type="EMBL" id="BAABAL010000005">
    <property type="protein sequence ID" value="GAA3996179.1"/>
    <property type="molecule type" value="Genomic_DNA"/>
</dbReference>
<comment type="similarity">
    <text evidence="1">Belongs to the mycobacterial PPE family.</text>
</comment>
<feature type="region of interest" description="Disordered" evidence="2">
    <location>
        <begin position="160"/>
        <end position="364"/>
    </location>
</feature>
<comment type="caution">
    <text evidence="4">The sequence shown here is derived from an EMBL/GenBank/DDBJ whole genome shotgun (WGS) entry which is preliminary data.</text>
</comment>
<name>A0ABP7RE63_9PSEU</name>
<dbReference type="Pfam" id="PF00823">
    <property type="entry name" value="PPE"/>
    <property type="match status" value="1"/>
</dbReference>
<dbReference type="RefSeq" id="WP_344872052.1">
    <property type="nucleotide sequence ID" value="NZ_BAABAL010000005.1"/>
</dbReference>
<evidence type="ECO:0000256" key="1">
    <source>
        <dbReference type="ARBA" id="ARBA00010652"/>
    </source>
</evidence>
<protein>
    <recommendedName>
        <fullName evidence="3">PPE domain-containing protein</fullName>
    </recommendedName>
</protein>
<evidence type="ECO:0000259" key="3">
    <source>
        <dbReference type="Pfam" id="PF00823"/>
    </source>
</evidence>
<feature type="domain" description="PPE" evidence="3">
    <location>
        <begin position="8"/>
        <end position="165"/>
    </location>
</feature>
<feature type="compositionally biased region" description="Low complexity" evidence="2">
    <location>
        <begin position="303"/>
        <end position="313"/>
    </location>
</feature>
<dbReference type="InterPro" id="IPR038332">
    <property type="entry name" value="PPE_sf"/>
</dbReference>
<accession>A0ABP7RE63</accession>
<feature type="compositionally biased region" description="Basic and acidic residues" evidence="2">
    <location>
        <begin position="337"/>
        <end position="346"/>
    </location>
</feature>
<evidence type="ECO:0000256" key="2">
    <source>
        <dbReference type="SAM" id="MobiDB-lite"/>
    </source>
</evidence>
<reference evidence="5" key="1">
    <citation type="journal article" date="2019" name="Int. J. Syst. Evol. Microbiol.">
        <title>The Global Catalogue of Microorganisms (GCM) 10K type strain sequencing project: providing services to taxonomists for standard genome sequencing and annotation.</title>
        <authorList>
            <consortium name="The Broad Institute Genomics Platform"/>
            <consortium name="The Broad Institute Genome Sequencing Center for Infectious Disease"/>
            <person name="Wu L."/>
            <person name="Ma J."/>
        </authorList>
    </citation>
    <scope>NUCLEOTIDE SEQUENCE [LARGE SCALE GENOMIC DNA]</scope>
    <source>
        <strain evidence="5">JCM 17342</strain>
    </source>
</reference>
<gene>
    <name evidence="4" type="ORF">GCM10022247_15170</name>
</gene>
<feature type="compositionally biased region" description="Gly residues" evidence="2">
    <location>
        <begin position="275"/>
        <end position="302"/>
    </location>
</feature>
<dbReference type="Gene3D" id="1.20.1260.20">
    <property type="entry name" value="PPE superfamily"/>
    <property type="match status" value="1"/>
</dbReference>
<dbReference type="InterPro" id="IPR000030">
    <property type="entry name" value="PPE_dom"/>
</dbReference>
<feature type="compositionally biased region" description="Gly residues" evidence="2">
    <location>
        <begin position="254"/>
        <end position="269"/>
    </location>
</feature>
<sequence length="364" mass="36935">MGDVTGINWLAVPHEELHRQIRSGRGVAAARLAEAFYRKLRAQYEDAVFDLAEGLKALGAAWDGLAASRASTNVGRFGPWAELAGTNASSCTNSTVMQSWHYTQARDRMPEPQAVTAMPDNGVIQGIANFFGITTDRQAQEKAAHEAHLRAAEVMRSYAQNSTQTGTNFPAFAPPPQVGIEVPGAPTPAPRPPVGGAGGRIDGGGRSAEQQQSGEVAQQHRDPAPSDPGRSGNVEHQGFQPTPTEPGAHPTARGSGGHAATGGGGGLAGGVASWGSGGNGGSGGGSTRGGRPGGGTGRGGGAATPSPTAADAGRSAPGKPGQSFMQPALGSPQQEGETEHARKYSVTDDLVGDLPQVAPPVIGE</sequence>
<feature type="compositionally biased region" description="Gly residues" evidence="2">
    <location>
        <begin position="195"/>
        <end position="206"/>
    </location>
</feature>
<dbReference type="Proteomes" id="UP001501747">
    <property type="component" value="Unassembled WGS sequence"/>
</dbReference>
<evidence type="ECO:0000313" key="4">
    <source>
        <dbReference type="EMBL" id="GAA3996179.1"/>
    </source>
</evidence>
<keyword evidence="5" id="KW-1185">Reference proteome</keyword>
<dbReference type="SUPFAM" id="SSF140459">
    <property type="entry name" value="PE/PPE dimer-like"/>
    <property type="match status" value="1"/>
</dbReference>
<evidence type="ECO:0000313" key="5">
    <source>
        <dbReference type="Proteomes" id="UP001501747"/>
    </source>
</evidence>
<proteinExistence type="inferred from homology"/>
<organism evidence="4 5">
    <name type="scientific">Allokutzneria multivorans</name>
    <dbReference type="NCBI Taxonomy" id="1142134"/>
    <lineage>
        <taxon>Bacteria</taxon>
        <taxon>Bacillati</taxon>
        <taxon>Actinomycetota</taxon>
        <taxon>Actinomycetes</taxon>
        <taxon>Pseudonocardiales</taxon>
        <taxon>Pseudonocardiaceae</taxon>
        <taxon>Allokutzneria</taxon>
    </lineage>
</organism>